<feature type="region of interest" description="Disordered" evidence="2">
    <location>
        <begin position="32"/>
        <end position="54"/>
    </location>
</feature>
<comment type="caution">
    <text evidence="5">The sequence shown here is derived from an EMBL/GenBank/DDBJ whole genome shotgun (WGS) entry which is preliminary data.</text>
</comment>
<evidence type="ECO:0000313" key="5">
    <source>
        <dbReference type="EMBL" id="MFD2472070.1"/>
    </source>
</evidence>
<dbReference type="PANTHER" id="PTHR30290:SF38">
    <property type="entry name" value="D,D-DIPEPTIDE-BINDING PERIPLASMIC PROTEIN DDPA-RELATED"/>
    <property type="match status" value="1"/>
</dbReference>
<dbReference type="PIRSF" id="PIRSF002741">
    <property type="entry name" value="MppA"/>
    <property type="match status" value="1"/>
</dbReference>
<dbReference type="EMBL" id="JBHUKS010000026">
    <property type="protein sequence ID" value="MFD2472070.1"/>
    <property type="molecule type" value="Genomic_DNA"/>
</dbReference>
<dbReference type="InterPro" id="IPR039424">
    <property type="entry name" value="SBP_5"/>
</dbReference>
<dbReference type="RefSeq" id="WP_378309436.1">
    <property type="nucleotide sequence ID" value="NZ_JBHUKS010000026.1"/>
</dbReference>
<dbReference type="Gene3D" id="3.10.105.10">
    <property type="entry name" value="Dipeptide-binding Protein, Domain 3"/>
    <property type="match status" value="1"/>
</dbReference>
<evidence type="ECO:0000259" key="4">
    <source>
        <dbReference type="Pfam" id="PF00496"/>
    </source>
</evidence>
<dbReference type="PANTHER" id="PTHR30290">
    <property type="entry name" value="PERIPLASMIC BINDING COMPONENT OF ABC TRANSPORTER"/>
    <property type="match status" value="1"/>
</dbReference>
<dbReference type="SUPFAM" id="SSF53850">
    <property type="entry name" value="Periplasmic binding protein-like II"/>
    <property type="match status" value="1"/>
</dbReference>
<feature type="domain" description="Solute-binding protein family 5" evidence="4">
    <location>
        <begin position="98"/>
        <end position="419"/>
    </location>
</feature>
<dbReference type="InterPro" id="IPR000914">
    <property type="entry name" value="SBP_5_dom"/>
</dbReference>
<dbReference type="Gene3D" id="3.90.76.10">
    <property type="entry name" value="Dipeptide-binding Protein, Domain 1"/>
    <property type="match status" value="1"/>
</dbReference>
<reference evidence="6" key="1">
    <citation type="journal article" date="2019" name="Int. J. Syst. Evol. Microbiol.">
        <title>The Global Catalogue of Microorganisms (GCM) 10K type strain sequencing project: providing services to taxonomists for standard genome sequencing and annotation.</title>
        <authorList>
            <consortium name="The Broad Institute Genomics Platform"/>
            <consortium name="The Broad Institute Genome Sequencing Center for Infectious Disease"/>
            <person name="Wu L."/>
            <person name="Ma J."/>
        </authorList>
    </citation>
    <scope>NUCLEOTIDE SEQUENCE [LARGE SCALE GENOMIC DNA]</scope>
    <source>
        <strain evidence="6">CGMCC 4.7641</strain>
    </source>
</reference>
<evidence type="ECO:0000313" key="6">
    <source>
        <dbReference type="Proteomes" id="UP001597483"/>
    </source>
</evidence>
<dbReference type="PROSITE" id="PS51318">
    <property type="entry name" value="TAT"/>
    <property type="match status" value="1"/>
</dbReference>
<dbReference type="InterPro" id="IPR030678">
    <property type="entry name" value="Peptide/Ni-bd"/>
</dbReference>
<feature type="signal peptide" evidence="3">
    <location>
        <begin position="1"/>
        <end position="28"/>
    </location>
</feature>
<keyword evidence="6" id="KW-1185">Reference proteome</keyword>
<sequence>MHENLVPAMTRRRLLGAAAAGAAGLALAACSGGPPGESAVEAGDAAPTGPRKRGGTFRFAPSDFAGTVSMDPQASDSSFALATALTDTLMARDHSWRLQPGLAEEFEPAPGNFKTWTVRVRDGVTFHNGKPLGADDVIHTIRRNLDPKNPGFSAGLLASIDPNGLSAVDKRTVRLELKSPNSQLRDGFAEAPTGIVPVGFDPKNPVGTGPFKYRSFQPEQRFVGVRNENYWREDGPYLDSLELVGFSDPITARTNALISGQIDGMDRVPANLSAQIRARSDLALIVSETGAFEFTGMRCDQGAQFADNRVRQAFKLMLDRDQMVKTLYSGFGEPGNDIGAWARIDPAVDGSIPQRRQDLDRAKWLLKQAGMEGMRVTYRVGQVEPSAMSTATLMVEYAKAIGVDLTIEPVQNLSSFYGPGYFSSQLKNSYDYTQSLYDNASYCWLPTGGFNGEHFDHPKVNSLYAQAMTTTGAKYTELMHELSRVIHDEGPWLVWGRHNIPDACRKKFTGARKDASGLGFNGFRWDEISLA</sequence>
<dbReference type="Pfam" id="PF00496">
    <property type="entry name" value="SBP_bac_5"/>
    <property type="match status" value="1"/>
</dbReference>
<name>A0ABW5HGM7_9PSEU</name>
<dbReference type="Proteomes" id="UP001597483">
    <property type="component" value="Unassembled WGS sequence"/>
</dbReference>
<gene>
    <name evidence="5" type="ORF">ACFSVL_32060</name>
</gene>
<dbReference type="InterPro" id="IPR006311">
    <property type="entry name" value="TAT_signal"/>
</dbReference>
<dbReference type="Gene3D" id="3.40.190.10">
    <property type="entry name" value="Periplasmic binding protein-like II"/>
    <property type="match status" value="1"/>
</dbReference>
<feature type="chain" id="PRO_5045576776" evidence="3">
    <location>
        <begin position="29"/>
        <end position="531"/>
    </location>
</feature>
<protein>
    <submittedName>
        <fullName evidence="5">ABC transporter substrate-binding protein</fullName>
    </submittedName>
</protein>
<proteinExistence type="predicted"/>
<keyword evidence="1 3" id="KW-0732">Signal</keyword>
<evidence type="ECO:0000256" key="3">
    <source>
        <dbReference type="SAM" id="SignalP"/>
    </source>
</evidence>
<organism evidence="5 6">
    <name type="scientific">Amycolatopsis silviterrae</name>
    <dbReference type="NCBI Taxonomy" id="1656914"/>
    <lineage>
        <taxon>Bacteria</taxon>
        <taxon>Bacillati</taxon>
        <taxon>Actinomycetota</taxon>
        <taxon>Actinomycetes</taxon>
        <taxon>Pseudonocardiales</taxon>
        <taxon>Pseudonocardiaceae</taxon>
        <taxon>Amycolatopsis</taxon>
    </lineage>
</organism>
<evidence type="ECO:0000256" key="1">
    <source>
        <dbReference type="ARBA" id="ARBA00022729"/>
    </source>
</evidence>
<evidence type="ECO:0000256" key="2">
    <source>
        <dbReference type="SAM" id="MobiDB-lite"/>
    </source>
</evidence>
<dbReference type="CDD" id="cd08503">
    <property type="entry name" value="PBP2_NikA_DppA_OppA_like_17"/>
    <property type="match status" value="1"/>
</dbReference>
<accession>A0ABW5HGM7</accession>